<keyword evidence="6" id="KW-0131">Cell cycle</keyword>
<dbReference type="Pfam" id="PF12231">
    <property type="entry name" value="Rif1_N"/>
    <property type="match status" value="2"/>
</dbReference>
<comment type="subcellular location">
    <subcellularLocation>
        <location evidence="2">Chromosome</location>
        <location evidence="2">Telomere</location>
    </subcellularLocation>
    <subcellularLocation>
        <location evidence="1">Nucleus</location>
    </subcellularLocation>
</comment>
<evidence type="ECO:0000256" key="2">
    <source>
        <dbReference type="ARBA" id="ARBA00004574"/>
    </source>
</evidence>
<dbReference type="STRING" id="400727.A0A2T7PAQ4"/>
<feature type="region of interest" description="Disordered" evidence="7">
    <location>
        <begin position="373"/>
        <end position="393"/>
    </location>
</feature>
<feature type="region of interest" description="Disordered" evidence="7">
    <location>
        <begin position="1259"/>
        <end position="1286"/>
    </location>
</feature>
<proteinExistence type="predicted"/>
<dbReference type="PANTHER" id="PTHR22928:SF3">
    <property type="entry name" value="TELOMERE-ASSOCIATED PROTEIN RIF1"/>
    <property type="match status" value="1"/>
</dbReference>
<evidence type="ECO:0000256" key="1">
    <source>
        <dbReference type="ARBA" id="ARBA00004123"/>
    </source>
</evidence>
<feature type="region of interest" description="Disordered" evidence="7">
    <location>
        <begin position="1120"/>
        <end position="1179"/>
    </location>
</feature>
<feature type="compositionally biased region" description="Basic and acidic residues" evidence="7">
    <location>
        <begin position="1148"/>
        <end position="1161"/>
    </location>
</feature>
<keyword evidence="4" id="KW-0779">Telomere</keyword>
<keyword evidence="10" id="KW-1185">Reference proteome</keyword>
<evidence type="ECO:0000313" key="9">
    <source>
        <dbReference type="EMBL" id="PVD30491.1"/>
    </source>
</evidence>
<dbReference type="OrthoDB" id="5399929at2759"/>
<sequence>MVAVSGESPLDLLALLGTLESKSALSDDRLEAYNTLTKHLIEGELSIFEQDIVQQGSRLLRVAKQDVTHFGELPDILIQKALHVISYCLNDQEIVRYASAVELSSLVRLLCDVAVSSADKTVCTRSLWCLSRQKISVDIIEGELQCILTALNKAVTKWKGQSVIVDHEALAVIIRLCEQCGKQMEAECTKWGRLVLSQLVSQAQKVRERAFSCLKEQTAFFSSHAEFAHLASSDLKMELTRTSVLNEMLQIIQPAFKSDSQEVRGMAFHSWRILIDVFAENPSWLGDPKRVKLVMQVFTLCSTTAEATTIEKVGTLWHYICCLGARSWSNFDLVIKPLLLVCTGNVPLRTANVHPVTAAPTPTKLVAKAGSIHSPQSPRLPAGSAVSVGAMSPAHHQPTPRLQELGMEILAQLLADDTTPAPPSTIETFKPDARWTPIAFVKNANTLMLVMFELIRSLNTRISEPLLIHVWRSMLAHLSNALESSSRSDCREHLSFFLLQFQSLVLNQIIPHKLLLKLFQLVCSLPQKVLSSTAFNVCSGEVVKGCPAQFLCEVLLTPELLRECTNNESFITLLSVLLQCGTNHPSRVLQFCQFVSELLDRNAEFLPGPEVLWRLWSIVAHTVQEHISKTNEVNQGDSLEYNFDCLYAILLIPVTHQLGSRVNQSVLKALMKTWSELYRTFARLSALVPNAETNIIVEYMSSRILETYTSKDHLHDAALLDYLMNVCQVIVDTVDFSSLAPKQTFGLGLSPSPSKWTRRRQKPMGNIHSFVCLVASLMEAVCASAINPSEELPFTNQHKTGEETAHLIITANTSLEVMTVLVTRVSTSSVVRHMLETIASPLANYMKVANKKSSLKLHTPAFLQKLEKLWADVCTMIQSRYSGPYDSDLLNHLSPLLQATFLHSRRQIKNQTVLLWNATFSRSAPLTYPDELQPVLSKVKEKIQILLPGWTNIDVTVIDETPLSQISQLDSQAPEPLLPGMPSPVRLRGSLLQKELSPKPSHLSPAKSVVPSSLTGGLFGGRARKNLTVDLMPDEDFVVINAKPKKRRILTEHQKEVMKEKRVFPVMYNNLDISQDVSLMSQLSSSDTQQESVLVTSKDDNAVIVINSSQSQELEQKTAEEVQEQDVPDVKQKRIHPSVRRSLRRKTVHFEDKSQENKSQAETEPCSSAQKQSTEQNKSLLQEEIGEENMCEGNVQKFGKCGKTTSLPYPEPNQLAMFGEKLIETLSSKESSITTKSSLSESSSGEQMVIQEADPFFRPFKSLSQSPPVTRRRYSQKLEEEISAGCSSRKTRSQEVDWSLKLIAKVQGQSLPIYPSAPAWKNG</sequence>
<reference evidence="9 10" key="1">
    <citation type="submission" date="2018-04" db="EMBL/GenBank/DDBJ databases">
        <title>The genome of golden apple snail Pomacea canaliculata provides insight into stress tolerance and invasive adaptation.</title>
        <authorList>
            <person name="Liu C."/>
            <person name="Liu B."/>
            <person name="Ren Y."/>
            <person name="Zhang Y."/>
            <person name="Wang H."/>
            <person name="Li S."/>
            <person name="Jiang F."/>
            <person name="Yin L."/>
            <person name="Zhang G."/>
            <person name="Qian W."/>
            <person name="Fan W."/>
        </authorList>
    </citation>
    <scope>NUCLEOTIDE SEQUENCE [LARGE SCALE GENOMIC DNA]</scope>
    <source>
        <strain evidence="9">SZHN2017</strain>
        <tissue evidence="9">Muscle</tissue>
    </source>
</reference>
<dbReference type="Proteomes" id="UP000245119">
    <property type="component" value="Linkage Group LG5"/>
</dbReference>
<dbReference type="GO" id="GO:0000723">
    <property type="term" value="P:telomere maintenance"/>
    <property type="evidence" value="ECO:0007669"/>
    <property type="project" value="TreeGrafter"/>
</dbReference>
<organism evidence="9 10">
    <name type="scientific">Pomacea canaliculata</name>
    <name type="common">Golden apple snail</name>
    <dbReference type="NCBI Taxonomy" id="400727"/>
    <lineage>
        <taxon>Eukaryota</taxon>
        <taxon>Metazoa</taxon>
        <taxon>Spiralia</taxon>
        <taxon>Lophotrochozoa</taxon>
        <taxon>Mollusca</taxon>
        <taxon>Gastropoda</taxon>
        <taxon>Caenogastropoda</taxon>
        <taxon>Architaenioglossa</taxon>
        <taxon>Ampullarioidea</taxon>
        <taxon>Ampullariidae</taxon>
        <taxon>Pomacea</taxon>
    </lineage>
</organism>
<keyword evidence="3" id="KW-0158">Chromosome</keyword>
<accession>A0A2T7PAQ4</accession>
<evidence type="ECO:0000256" key="3">
    <source>
        <dbReference type="ARBA" id="ARBA00022454"/>
    </source>
</evidence>
<dbReference type="SUPFAM" id="SSF48371">
    <property type="entry name" value="ARM repeat"/>
    <property type="match status" value="1"/>
</dbReference>
<gene>
    <name evidence="9" type="ORF">C0Q70_09758</name>
</gene>
<evidence type="ECO:0000259" key="8">
    <source>
        <dbReference type="Pfam" id="PF12231"/>
    </source>
</evidence>
<comment type="caution">
    <text evidence="9">The sequence shown here is derived from an EMBL/GenBank/DDBJ whole genome shotgun (WGS) entry which is preliminary data.</text>
</comment>
<feature type="compositionally biased region" description="Basic residues" evidence="7">
    <location>
        <begin position="1133"/>
        <end position="1147"/>
    </location>
</feature>
<evidence type="ECO:0000256" key="5">
    <source>
        <dbReference type="ARBA" id="ARBA00023242"/>
    </source>
</evidence>
<evidence type="ECO:0000256" key="7">
    <source>
        <dbReference type="SAM" id="MobiDB-lite"/>
    </source>
</evidence>
<evidence type="ECO:0000256" key="6">
    <source>
        <dbReference type="ARBA" id="ARBA00023306"/>
    </source>
</evidence>
<feature type="domain" description="Telomere-associated protein Rif1 N-terminal" evidence="8">
    <location>
        <begin position="238"/>
        <end position="319"/>
    </location>
</feature>
<evidence type="ECO:0000256" key="4">
    <source>
        <dbReference type="ARBA" id="ARBA00022895"/>
    </source>
</evidence>
<evidence type="ECO:0000313" key="10">
    <source>
        <dbReference type="Proteomes" id="UP000245119"/>
    </source>
</evidence>
<dbReference type="InterPro" id="IPR022031">
    <property type="entry name" value="Rif1_N"/>
</dbReference>
<dbReference type="GO" id="GO:0005634">
    <property type="term" value="C:nucleus"/>
    <property type="evidence" value="ECO:0007669"/>
    <property type="project" value="UniProtKB-SubCell"/>
</dbReference>
<name>A0A2T7PAQ4_POMCA</name>
<dbReference type="GO" id="GO:0140445">
    <property type="term" value="C:chromosome, telomeric repeat region"/>
    <property type="evidence" value="ECO:0007669"/>
    <property type="project" value="TreeGrafter"/>
</dbReference>
<dbReference type="InterPro" id="IPR016024">
    <property type="entry name" value="ARM-type_fold"/>
</dbReference>
<keyword evidence="5" id="KW-0539">Nucleus</keyword>
<feature type="compositionally biased region" description="Polar residues" evidence="7">
    <location>
        <begin position="1162"/>
        <end position="1179"/>
    </location>
</feature>
<dbReference type="PANTHER" id="PTHR22928">
    <property type="entry name" value="TELOMERE-ASSOCIATED PROTEIN RIF1"/>
    <property type="match status" value="1"/>
</dbReference>
<dbReference type="EMBL" id="PZQS01000005">
    <property type="protein sequence ID" value="PVD30491.1"/>
    <property type="molecule type" value="Genomic_DNA"/>
</dbReference>
<feature type="domain" description="Telomere-associated protein Rif1 N-terminal" evidence="8">
    <location>
        <begin position="26"/>
        <end position="222"/>
    </location>
</feature>
<protein>
    <recommendedName>
        <fullName evidence="8">Telomere-associated protein Rif1 N-terminal domain-containing protein</fullName>
    </recommendedName>
</protein>